<feature type="domain" description="Methyltransferase type 11" evidence="1">
    <location>
        <begin position="55"/>
        <end position="143"/>
    </location>
</feature>
<dbReference type="CDD" id="cd02440">
    <property type="entry name" value="AdoMet_MTases"/>
    <property type="match status" value="1"/>
</dbReference>
<dbReference type="OrthoDB" id="8565022at2"/>
<dbReference type="Proteomes" id="UP000015559">
    <property type="component" value="Chromosome"/>
</dbReference>
<proteinExistence type="predicted"/>
<evidence type="ECO:0000259" key="1">
    <source>
        <dbReference type="Pfam" id="PF08241"/>
    </source>
</evidence>
<dbReference type="Gene3D" id="3.40.50.150">
    <property type="entry name" value="Vaccinia Virus protein VP39"/>
    <property type="match status" value="1"/>
</dbReference>
<keyword evidence="2" id="KW-0808">Transferase</keyword>
<name>S6AKQ2_SULDS</name>
<dbReference type="SUPFAM" id="SSF53335">
    <property type="entry name" value="S-adenosyl-L-methionine-dependent methyltransferases"/>
    <property type="match status" value="1"/>
</dbReference>
<reference evidence="2 3" key="1">
    <citation type="journal article" date="2012" name="Appl. Environ. Microbiol.">
        <title>Draft genome sequence of a psychrotolerant sulfur-oxidizing bacterium, Sulfuricella denitrificans skB26, and proteomic insights into cold adaptation.</title>
        <authorList>
            <person name="Watanabe T."/>
            <person name="Kojima H."/>
            <person name="Fukui M."/>
        </authorList>
    </citation>
    <scope>NUCLEOTIDE SEQUENCE [LARGE SCALE GENOMIC DNA]</scope>
    <source>
        <strain evidence="3">skB26</strain>
    </source>
</reference>
<protein>
    <submittedName>
        <fullName evidence="2">Methyltransferase type 11</fullName>
    </submittedName>
</protein>
<dbReference type="RefSeq" id="WP_009205877.1">
    <property type="nucleotide sequence ID" value="NC_022357.1"/>
</dbReference>
<dbReference type="Pfam" id="PF08241">
    <property type="entry name" value="Methyltransf_11"/>
    <property type="match status" value="1"/>
</dbReference>
<keyword evidence="3" id="KW-1185">Reference proteome</keyword>
<dbReference type="KEGG" id="sdr:SCD_n01342"/>
<dbReference type="HOGENOM" id="CLU_1164805_0_0_4"/>
<dbReference type="InterPro" id="IPR029063">
    <property type="entry name" value="SAM-dependent_MTases_sf"/>
</dbReference>
<accession>S6AKQ2</accession>
<evidence type="ECO:0000313" key="3">
    <source>
        <dbReference type="Proteomes" id="UP000015559"/>
    </source>
</evidence>
<keyword evidence="2" id="KW-0489">Methyltransferase</keyword>
<organism evidence="2 3">
    <name type="scientific">Sulfuricella denitrificans (strain DSM 22764 / NBRC 105220 / skB26)</name>
    <dbReference type="NCBI Taxonomy" id="1163617"/>
    <lineage>
        <taxon>Bacteria</taxon>
        <taxon>Pseudomonadati</taxon>
        <taxon>Pseudomonadota</taxon>
        <taxon>Betaproteobacteria</taxon>
        <taxon>Nitrosomonadales</taxon>
        <taxon>Sulfuricellaceae</taxon>
        <taxon>Sulfuricella</taxon>
    </lineage>
</organism>
<dbReference type="GO" id="GO:0032259">
    <property type="term" value="P:methylation"/>
    <property type="evidence" value="ECO:0007669"/>
    <property type="project" value="UniProtKB-KW"/>
</dbReference>
<dbReference type="STRING" id="1163617.SCD_n01342"/>
<evidence type="ECO:0000313" key="2">
    <source>
        <dbReference type="EMBL" id="BAN35169.1"/>
    </source>
</evidence>
<sequence length="241" mass="27023">MVSNNIDEVELQRNYYAETACRYNEMHVDGEDDEHNFALSFMESALNYLGVKSILDIGSGTGRTLLYLKDKRPDIRIVGIEPVKELREIGYKNGIAPTDLVGGDALNLQYKNGEFDLVCEFGVLHHIRRPEIVVSEMLRVAKKAIFLSDSNNFGQGSAIARNVKQIINLLGLWRAADFIKTKGKGYTISEGDGLGYSYSVFDNYELIRQQCKSIHLLNTKDGQINPYKTASHVALLGIKRS</sequence>
<dbReference type="EMBL" id="AP013066">
    <property type="protein sequence ID" value="BAN35169.1"/>
    <property type="molecule type" value="Genomic_DNA"/>
</dbReference>
<dbReference type="eggNOG" id="COG2226">
    <property type="taxonomic scope" value="Bacteria"/>
</dbReference>
<dbReference type="AlphaFoldDB" id="S6AKQ2"/>
<dbReference type="GO" id="GO:0008757">
    <property type="term" value="F:S-adenosylmethionine-dependent methyltransferase activity"/>
    <property type="evidence" value="ECO:0007669"/>
    <property type="project" value="InterPro"/>
</dbReference>
<dbReference type="InterPro" id="IPR013216">
    <property type="entry name" value="Methyltransf_11"/>
</dbReference>
<gene>
    <name evidence="2" type="ORF">SCD_n01342</name>
</gene>